<reference evidence="2 3" key="1">
    <citation type="journal article" date="2021" name="Elife">
        <title>Chloroplast acquisition without the gene transfer in kleptoplastic sea slugs, Plakobranchus ocellatus.</title>
        <authorList>
            <person name="Maeda T."/>
            <person name="Takahashi S."/>
            <person name="Yoshida T."/>
            <person name="Shimamura S."/>
            <person name="Takaki Y."/>
            <person name="Nagai Y."/>
            <person name="Toyoda A."/>
            <person name="Suzuki Y."/>
            <person name="Arimoto A."/>
            <person name="Ishii H."/>
            <person name="Satoh N."/>
            <person name="Nishiyama T."/>
            <person name="Hasebe M."/>
            <person name="Maruyama T."/>
            <person name="Minagawa J."/>
            <person name="Obokata J."/>
            <person name="Shigenobu S."/>
        </authorList>
    </citation>
    <scope>NUCLEOTIDE SEQUENCE [LARGE SCALE GENOMIC DNA]</scope>
</reference>
<name>A0AAV4CB02_9GAST</name>
<evidence type="ECO:0000256" key="1">
    <source>
        <dbReference type="SAM" id="MobiDB-lite"/>
    </source>
</evidence>
<accession>A0AAV4CB02</accession>
<comment type="caution">
    <text evidence="2">The sequence shown here is derived from an EMBL/GenBank/DDBJ whole genome shotgun (WGS) entry which is preliminary data.</text>
</comment>
<feature type="compositionally biased region" description="Polar residues" evidence="1">
    <location>
        <begin position="1"/>
        <end position="12"/>
    </location>
</feature>
<dbReference type="Proteomes" id="UP000735302">
    <property type="component" value="Unassembled WGS sequence"/>
</dbReference>
<feature type="region of interest" description="Disordered" evidence="1">
    <location>
        <begin position="1"/>
        <end position="118"/>
    </location>
</feature>
<gene>
    <name evidence="2" type="ORF">PoB_005642500</name>
</gene>
<evidence type="ECO:0000313" key="3">
    <source>
        <dbReference type="Proteomes" id="UP000735302"/>
    </source>
</evidence>
<dbReference type="EMBL" id="BLXT01006199">
    <property type="protein sequence ID" value="GFO29920.1"/>
    <property type="molecule type" value="Genomic_DNA"/>
</dbReference>
<dbReference type="AlphaFoldDB" id="A0AAV4CB02"/>
<protein>
    <submittedName>
        <fullName evidence="2">Uncharacterized protein</fullName>
    </submittedName>
</protein>
<evidence type="ECO:0000313" key="2">
    <source>
        <dbReference type="EMBL" id="GFO29920.1"/>
    </source>
</evidence>
<keyword evidence="3" id="KW-1185">Reference proteome</keyword>
<feature type="compositionally biased region" description="Acidic residues" evidence="1">
    <location>
        <begin position="78"/>
        <end position="118"/>
    </location>
</feature>
<sequence>MCYQTFHPSTRNGAGAGFRTETQSRKVRAGLRADSLTMRPSMPPHLSDAGKGIDESDYDDDDGGGFLIYHLCIYKDAEEGDEDETDKEEDEKEEDDQEEEENEKEEEKDEENEEEEYK</sequence>
<organism evidence="2 3">
    <name type="scientific">Plakobranchus ocellatus</name>
    <dbReference type="NCBI Taxonomy" id="259542"/>
    <lineage>
        <taxon>Eukaryota</taxon>
        <taxon>Metazoa</taxon>
        <taxon>Spiralia</taxon>
        <taxon>Lophotrochozoa</taxon>
        <taxon>Mollusca</taxon>
        <taxon>Gastropoda</taxon>
        <taxon>Heterobranchia</taxon>
        <taxon>Euthyneura</taxon>
        <taxon>Panpulmonata</taxon>
        <taxon>Sacoglossa</taxon>
        <taxon>Placobranchoidea</taxon>
        <taxon>Plakobranchidae</taxon>
        <taxon>Plakobranchus</taxon>
    </lineage>
</organism>
<proteinExistence type="predicted"/>